<evidence type="ECO:0000313" key="3">
    <source>
        <dbReference type="EMBL" id="PNF33291.1"/>
    </source>
</evidence>
<sequence length="332" mass="36220">MRCLHMLVILNVVSIPISKCEEEVGSEYLRSVINKLQSERIQSSVLWNSINLAHTTDGTHHDIAGKIIGPTPLPTAGTELDQSPAEHIKQKLPLPQPLSKEELAALYQAAVNKGAFLDLASMTSGSVQGAQALENLFGGLNMNKVHAQDEQAYYYYFFPIKSFDTEPAKTNEVKQISTAAPSSKPASQAASLIPTAMMILDSSSNKSVEPLFMAIAGFVGMALMFAVSVLFLPKFGNLRSRGISALKHVPDELATLTKLVLDGIDGKDCTERIACEVGHAVRRMQLDKKPIRVLEILLPPSLSKQLQLIRKAAAKKEKCNFIPCKWKGTKAI</sequence>
<organism evidence="3 4">
    <name type="scientific">Cryptotermes secundus</name>
    <dbReference type="NCBI Taxonomy" id="105785"/>
    <lineage>
        <taxon>Eukaryota</taxon>
        <taxon>Metazoa</taxon>
        <taxon>Ecdysozoa</taxon>
        <taxon>Arthropoda</taxon>
        <taxon>Hexapoda</taxon>
        <taxon>Insecta</taxon>
        <taxon>Pterygota</taxon>
        <taxon>Neoptera</taxon>
        <taxon>Polyneoptera</taxon>
        <taxon>Dictyoptera</taxon>
        <taxon>Blattodea</taxon>
        <taxon>Blattoidea</taxon>
        <taxon>Termitoidae</taxon>
        <taxon>Kalotermitidae</taxon>
        <taxon>Cryptotermitinae</taxon>
        <taxon>Cryptotermes</taxon>
    </lineage>
</organism>
<gene>
    <name evidence="3" type="ORF">B7P43_G10122</name>
</gene>
<reference evidence="3 4" key="1">
    <citation type="submission" date="2017-12" db="EMBL/GenBank/DDBJ databases">
        <title>Hemimetabolous genomes reveal molecular basis of termite eusociality.</title>
        <authorList>
            <person name="Harrison M.C."/>
            <person name="Jongepier E."/>
            <person name="Robertson H.M."/>
            <person name="Arning N."/>
            <person name="Bitard-Feildel T."/>
            <person name="Chao H."/>
            <person name="Childers C.P."/>
            <person name="Dinh H."/>
            <person name="Doddapaneni H."/>
            <person name="Dugan S."/>
            <person name="Gowin J."/>
            <person name="Greiner C."/>
            <person name="Han Y."/>
            <person name="Hu H."/>
            <person name="Hughes D.S.T."/>
            <person name="Huylmans A.-K."/>
            <person name="Kemena C."/>
            <person name="Kremer L.P.M."/>
            <person name="Lee S.L."/>
            <person name="Lopez-Ezquerra A."/>
            <person name="Mallet L."/>
            <person name="Monroy-Kuhn J.M."/>
            <person name="Moser A."/>
            <person name="Murali S.C."/>
            <person name="Muzny D.M."/>
            <person name="Otani S."/>
            <person name="Piulachs M.-D."/>
            <person name="Poelchau M."/>
            <person name="Qu J."/>
            <person name="Schaub F."/>
            <person name="Wada-Katsumata A."/>
            <person name="Worley K.C."/>
            <person name="Xie Q."/>
            <person name="Ylla G."/>
            <person name="Poulsen M."/>
            <person name="Gibbs R.A."/>
            <person name="Schal C."/>
            <person name="Richards S."/>
            <person name="Belles X."/>
            <person name="Korb J."/>
            <person name="Bornberg-Bauer E."/>
        </authorList>
    </citation>
    <scope>NUCLEOTIDE SEQUENCE [LARGE SCALE GENOMIC DNA]</scope>
    <source>
        <tissue evidence="3">Whole body</tissue>
    </source>
</reference>
<feature type="signal peptide" evidence="2">
    <location>
        <begin position="1"/>
        <end position="20"/>
    </location>
</feature>
<keyword evidence="1" id="KW-1133">Transmembrane helix</keyword>
<accession>A0A2J7QXH9</accession>
<feature type="transmembrane region" description="Helical" evidence="1">
    <location>
        <begin position="211"/>
        <end position="232"/>
    </location>
</feature>
<keyword evidence="1" id="KW-0812">Transmembrane</keyword>
<keyword evidence="1" id="KW-0472">Membrane</keyword>
<protein>
    <submittedName>
        <fullName evidence="3">Uncharacterized protein</fullName>
    </submittedName>
</protein>
<keyword evidence="2" id="KW-0732">Signal</keyword>
<feature type="chain" id="PRO_5014344955" evidence="2">
    <location>
        <begin position="21"/>
        <end position="332"/>
    </location>
</feature>
<dbReference type="InParanoid" id="A0A2J7QXH9"/>
<dbReference type="EMBL" id="NEVH01009380">
    <property type="protein sequence ID" value="PNF33291.1"/>
    <property type="molecule type" value="Genomic_DNA"/>
</dbReference>
<dbReference type="Proteomes" id="UP000235965">
    <property type="component" value="Unassembled WGS sequence"/>
</dbReference>
<keyword evidence="4" id="KW-1185">Reference proteome</keyword>
<dbReference type="OrthoDB" id="6380108at2759"/>
<evidence type="ECO:0000256" key="2">
    <source>
        <dbReference type="SAM" id="SignalP"/>
    </source>
</evidence>
<name>A0A2J7QXH9_9NEOP</name>
<evidence type="ECO:0000256" key="1">
    <source>
        <dbReference type="SAM" id="Phobius"/>
    </source>
</evidence>
<evidence type="ECO:0000313" key="4">
    <source>
        <dbReference type="Proteomes" id="UP000235965"/>
    </source>
</evidence>
<proteinExistence type="predicted"/>
<dbReference type="AlphaFoldDB" id="A0A2J7QXH9"/>
<comment type="caution">
    <text evidence="3">The sequence shown here is derived from an EMBL/GenBank/DDBJ whole genome shotgun (WGS) entry which is preliminary data.</text>
</comment>